<feature type="domain" description="CdaR GGDEF-like" evidence="4">
    <location>
        <begin position="182"/>
        <end position="299"/>
    </location>
</feature>
<dbReference type="EMBL" id="JH636049">
    <property type="protein sequence ID" value="EID55786.1"/>
    <property type="molecule type" value="Genomic_DNA"/>
</dbReference>
<feature type="domain" description="PucR C-terminal helix-turn-helix" evidence="2">
    <location>
        <begin position="352"/>
        <end position="408"/>
    </location>
</feature>
<evidence type="ECO:0008006" key="7">
    <source>
        <dbReference type="Google" id="ProtNLM"/>
    </source>
</evidence>
<dbReference type="InterPro" id="IPR025751">
    <property type="entry name" value="RsbRD_N_dom"/>
</dbReference>
<organism evidence="5 6">
    <name type="scientific">Saccharomonospora xinjiangensis XJ-54</name>
    <dbReference type="NCBI Taxonomy" id="882086"/>
    <lineage>
        <taxon>Bacteria</taxon>
        <taxon>Bacillati</taxon>
        <taxon>Actinomycetota</taxon>
        <taxon>Actinomycetes</taxon>
        <taxon>Pseudonocardiales</taxon>
        <taxon>Pseudonocardiaceae</taxon>
        <taxon>Saccharomonospora</taxon>
    </lineage>
</organism>
<reference evidence="5 6" key="1">
    <citation type="submission" date="2012-01" db="EMBL/GenBank/DDBJ databases">
        <title>Improved High-Quality Draft sequence of Saccharomonospora xinjiangensis XJ-54.</title>
        <authorList>
            <consortium name="US DOE Joint Genome Institute"/>
            <person name="Lucas S."/>
            <person name="Han J."/>
            <person name="Lapidus A."/>
            <person name="Cheng J.-F."/>
            <person name="Goodwin L."/>
            <person name="Pitluck S."/>
            <person name="Peters L."/>
            <person name="Mikhailova N."/>
            <person name="Teshima H."/>
            <person name="Detter J.C."/>
            <person name="Han C."/>
            <person name="Tapia R."/>
            <person name="Land M."/>
            <person name="Hauser L."/>
            <person name="Kyrpides N."/>
            <person name="Ivanova N."/>
            <person name="Pagani I."/>
            <person name="Brambilla E.-M."/>
            <person name="Klenk H.-P."/>
            <person name="Woyke T."/>
        </authorList>
    </citation>
    <scope>NUCLEOTIDE SEQUENCE [LARGE SCALE GENOMIC DNA]</scope>
    <source>
        <strain evidence="5 6">XJ-54</strain>
    </source>
</reference>
<gene>
    <name evidence="5" type="ORF">SacxiDRAFT_3590</name>
</gene>
<evidence type="ECO:0000259" key="4">
    <source>
        <dbReference type="Pfam" id="PF17853"/>
    </source>
</evidence>
<dbReference type="STRING" id="882086.SacxiDRAFT_3590"/>
<dbReference type="InterPro" id="IPR042070">
    <property type="entry name" value="PucR_C-HTH_sf"/>
</dbReference>
<evidence type="ECO:0000313" key="5">
    <source>
        <dbReference type="EMBL" id="EID55786.1"/>
    </source>
</evidence>
<proteinExistence type="inferred from homology"/>
<evidence type="ECO:0000259" key="3">
    <source>
        <dbReference type="Pfam" id="PF14361"/>
    </source>
</evidence>
<dbReference type="OrthoDB" id="3663486at2"/>
<dbReference type="Gene3D" id="1.10.10.2840">
    <property type="entry name" value="PucR C-terminal helix-turn-helix domain"/>
    <property type="match status" value="1"/>
</dbReference>
<dbReference type="AlphaFoldDB" id="I0V6N3"/>
<dbReference type="Proteomes" id="UP000004691">
    <property type="component" value="Unassembled WGS sequence"/>
</dbReference>
<evidence type="ECO:0000256" key="1">
    <source>
        <dbReference type="ARBA" id="ARBA00006754"/>
    </source>
</evidence>
<sequence length="420" mass="46333">MQLEADVEKWIAEIATALAGREQELTADLVGLYERELPNLVNDDESMVSLLSASVYQNLDTALRIFRHHIDPDRVEAPAAAMEYARRLAQRGTPVNDLVRAYYLGQTAILEKAFDEAIRLVSDPADLGVCMRYALTTTCRFVDRVTRQVMVAYEEERGRWMLNRSAVRAARVRAVLDGETVDIGASEAALGYRLRGEHVGLVAWYPAQADPPDPLSGLETLAHRLGRSGADGRGGDPLFVPYDEMCAWIWLPLAASEFDAGTIERIVTTLRDDVRVALGEPARGVEGFRRTHSQALRVQSLALAAGEECAPVLTFSDVGAVALMSSDLPSARTWVRYVLGPLSEDDPQHERLRETLRVFLATGGSYTASAAVLSMHKNSVQYRVRKAEELLAVPLAERRLDVELALKLCHRLGGAVLRRG</sequence>
<dbReference type="InterPro" id="IPR025736">
    <property type="entry name" value="PucR_C-HTH_dom"/>
</dbReference>
<name>I0V6N3_9PSEU</name>
<feature type="domain" description="RsbT co-antagonist protein RsbRD N-terminal" evidence="3">
    <location>
        <begin position="24"/>
        <end position="168"/>
    </location>
</feature>
<evidence type="ECO:0000259" key="2">
    <source>
        <dbReference type="Pfam" id="PF13556"/>
    </source>
</evidence>
<protein>
    <recommendedName>
        <fullName evidence="7">PucR C-terminal helix-turn-helix domain-containing protein</fullName>
    </recommendedName>
</protein>
<evidence type="ECO:0000313" key="6">
    <source>
        <dbReference type="Proteomes" id="UP000004691"/>
    </source>
</evidence>
<dbReference type="Pfam" id="PF17853">
    <property type="entry name" value="GGDEF_2"/>
    <property type="match status" value="1"/>
</dbReference>
<dbReference type="PANTHER" id="PTHR33744:SF1">
    <property type="entry name" value="DNA-BINDING TRANSCRIPTIONAL ACTIVATOR ADER"/>
    <property type="match status" value="1"/>
</dbReference>
<keyword evidence="6" id="KW-1185">Reference proteome</keyword>
<dbReference type="PANTHER" id="PTHR33744">
    <property type="entry name" value="CARBOHYDRATE DIACID REGULATOR"/>
    <property type="match status" value="1"/>
</dbReference>
<dbReference type="Pfam" id="PF14361">
    <property type="entry name" value="RsbRD_N"/>
    <property type="match status" value="1"/>
</dbReference>
<comment type="similarity">
    <text evidence="1">Belongs to the CdaR family.</text>
</comment>
<accession>I0V6N3</accession>
<dbReference type="eggNOG" id="COG2508">
    <property type="taxonomic scope" value="Bacteria"/>
</dbReference>
<dbReference type="InterPro" id="IPR041522">
    <property type="entry name" value="CdaR_GGDEF"/>
</dbReference>
<dbReference type="RefSeq" id="WP_006239976.1">
    <property type="nucleotide sequence ID" value="NZ_JH636049.1"/>
</dbReference>
<dbReference type="HOGENOM" id="CLU_051160_1_0_11"/>
<dbReference type="InterPro" id="IPR051448">
    <property type="entry name" value="CdaR-like_regulators"/>
</dbReference>
<dbReference type="Pfam" id="PF13556">
    <property type="entry name" value="HTH_30"/>
    <property type="match status" value="1"/>
</dbReference>